<keyword evidence="1" id="KW-0812">Transmembrane</keyword>
<evidence type="ECO:0000313" key="3">
    <source>
        <dbReference type="EMBL" id="KAK4359526.1"/>
    </source>
</evidence>
<gene>
    <name evidence="3" type="ORF">RND71_021755</name>
</gene>
<comment type="caution">
    <text evidence="3">The sequence shown here is derived from an EMBL/GenBank/DDBJ whole genome shotgun (WGS) entry which is preliminary data.</text>
</comment>
<protein>
    <recommendedName>
        <fullName evidence="2">Late embryogenesis abundant protein LEA-2 subgroup domain-containing protein</fullName>
    </recommendedName>
</protein>
<feature type="transmembrane region" description="Helical" evidence="1">
    <location>
        <begin position="61"/>
        <end position="84"/>
    </location>
</feature>
<evidence type="ECO:0000313" key="4">
    <source>
        <dbReference type="Proteomes" id="UP001291623"/>
    </source>
</evidence>
<proteinExistence type="predicted"/>
<dbReference type="Pfam" id="PF03168">
    <property type="entry name" value="LEA_2"/>
    <property type="match status" value="1"/>
</dbReference>
<dbReference type="InterPro" id="IPR004864">
    <property type="entry name" value="LEA_2"/>
</dbReference>
<keyword evidence="1" id="KW-1133">Transmembrane helix</keyword>
<evidence type="ECO:0000256" key="1">
    <source>
        <dbReference type="SAM" id="Phobius"/>
    </source>
</evidence>
<name>A0AAE1RZ19_9SOLA</name>
<evidence type="ECO:0000259" key="2">
    <source>
        <dbReference type="Pfam" id="PF03168"/>
    </source>
</evidence>
<dbReference type="Gene3D" id="2.60.40.1820">
    <property type="match status" value="1"/>
</dbReference>
<dbReference type="PANTHER" id="PTHR31852">
    <property type="entry name" value="LATE EMBRYOGENESIS ABUNDANT (LEA) HYDROXYPROLINE-RICH GLYCOPROTEIN FAMILY"/>
    <property type="match status" value="1"/>
</dbReference>
<feature type="domain" description="Late embryogenesis abundant protein LEA-2 subgroup" evidence="2">
    <location>
        <begin position="122"/>
        <end position="213"/>
    </location>
</feature>
<accession>A0AAE1RZ19</accession>
<dbReference type="InterPro" id="IPR055301">
    <property type="entry name" value="Lea14-like_2"/>
</dbReference>
<keyword evidence="4" id="KW-1185">Reference proteome</keyword>
<reference evidence="3" key="1">
    <citation type="submission" date="2023-12" db="EMBL/GenBank/DDBJ databases">
        <title>Genome assembly of Anisodus tanguticus.</title>
        <authorList>
            <person name="Wang Y.-J."/>
        </authorList>
    </citation>
    <scope>NUCLEOTIDE SEQUENCE</scope>
    <source>
        <strain evidence="3">KB-2021</strain>
        <tissue evidence="3">Leaf</tissue>
    </source>
</reference>
<keyword evidence="1" id="KW-0472">Membrane</keyword>
<dbReference type="EMBL" id="JAVYJV010000011">
    <property type="protein sequence ID" value="KAK4359526.1"/>
    <property type="molecule type" value="Genomic_DNA"/>
</dbReference>
<organism evidence="3 4">
    <name type="scientific">Anisodus tanguticus</name>
    <dbReference type="NCBI Taxonomy" id="243964"/>
    <lineage>
        <taxon>Eukaryota</taxon>
        <taxon>Viridiplantae</taxon>
        <taxon>Streptophyta</taxon>
        <taxon>Embryophyta</taxon>
        <taxon>Tracheophyta</taxon>
        <taxon>Spermatophyta</taxon>
        <taxon>Magnoliopsida</taxon>
        <taxon>eudicotyledons</taxon>
        <taxon>Gunneridae</taxon>
        <taxon>Pentapetalae</taxon>
        <taxon>asterids</taxon>
        <taxon>lamiids</taxon>
        <taxon>Solanales</taxon>
        <taxon>Solanaceae</taxon>
        <taxon>Solanoideae</taxon>
        <taxon>Hyoscyameae</taxon>
        <taxon>Anisodus</taxon>
    </lineage>
</organism>
<dbReference type="Proteomes" id="UP001291623">
    <property type="component" value="Unassembled WGS sequence"/>
</dbReference>
<dbReference type="AlphaFoldDB" id="A0AAE1RZ19"/>
<dbReference type="SUPFAM" id="SSF117070">
    <property type="entry name" value="LEA14-like"/>
    <property type="match status" value="1"/>
</dbReference>
<sequence>MSSGSLLIVRRSRSRFVVVRWSGGLPCRHLDLILARMDVESKQSNKSTGMVPPKKRRARNCCFICVAVVLLLGLLFLILGLTVFKAKKPVTTVNSVSLRDLDISFDFARLQVHLNVTLEADLSVRNPNRVGFKYDSTSAILQYKGQTVGDAPVPAGEIASRETRPMNITLTVMADRLLSTSGLFSDVRSGMLPLTTYIKLSGVVRVLFKIHVKTATTCDLYIDVLNRKLANQTCHYKTKL</sequence>